<dbReference type="EMBL" id="CP027062">
    <property type="protein sequence ID" value="AVI52254.1"/>
    <property type="molecule type" value="Genomic_DNA"/>
</dbReference>
<dbReference type="Pfam" id="PF19777">
    <property type="entry name" value="DUF6263"/>
    <property type="match status" value="1"/>
</dbReference>
<sequence>MKNSLYIFLLLFYFGSTAIQAQHELSYQLKLGDSFKIAQKAVQNIKMTMEGEDHNMTNTLAGVFDFKVQEITEDSYIIRTSFQNFMFKTESDIYGTLNDVDTSRETDEEDIEANVFKGLIDVPFYITLRKDGKITSLDGVEALLDNMVKNAGIEDNFTRELIKEGVSGQFGSESLSESIEQLTYLFPASKVAVSDSWQNEYTGDMKAQNTWTLDSYNDSEFVLSGTATVQMKTNDDSVVMELEGTQDSVAVIATDNGFLRSLKVEQQTKGITTMNDMGGVEVDTTLDAIITYKRL</sequence>
<keyword evidence="1" id="KW-0732">Signal</keyword>
<organism evidence="2 3">
    <name type="scientific">Pukyongia salina</name>
    <dbReference type="NCBI Taxonomy" id="2094025"/>
    <lineage>
        <taxon>Bacteria</taxon>
        <taxon>Pseudomonadati</taxon>
        <taxon>Bacteroidota</taxon>
        <taxon>Flavobacteriia</taxon>
        <taxon>Flavobacteriales</taxon>
        <taxon>Flavobacteriaceae</taxon>
        <taxon>Pukyongia</taxon>
    </lineage>
</organism>
<evidence type="ECO:0000313" key="2">
    <source>
        <dbReference type="EMBL" id="AVI52254.1"/>
    </source>
</evidence>
<evidence type="ECO:0000256" key="1">
    <source>
        <dbReference type="SAM" id="SignalP"/>
    </source>
</evidence>
<dbReference type="Proteomes" id="UP000238442">
    <property type="component" value="Chromosome"/>
</dbReference>
<name>A0A2S0I098_9FLAO</name>
<feature type="chain" id="PRO_5015764443" evidence="1">
    <location>
        <begin position="22"/>
        <end position="295"/>
    </location>
</feature>
<feature type="signal peptide" evidence="1">
    <location>
        <begin position="1"/>
        <end position="21"/>
    </location>
</feature>
<keyword evidence="3" id="KW-1185">Reference proteome</keyword>
<dbReference type="RefSeq" id="WP_105217493.1">
    <property type="nucleotide sequence ID" value="NZ_CP027062.1"/>
</dbReference>
<proteinExistence type="predicted"/>
<evidence type="ECO:0000313" key="3">
    <source>
        <dbReference type="Proteomes" id="UP000238442"/>
    </source>
</evidence>
<protein>
    <submittedName>
        <fullName evidence="2">Uncharacterized protein</fullName>
    </submittedName>
</protein>
<gene>
    <name evidence="2" type="ORF">C5O00_14245</name>
</gene>
<accession>A0A2S0I098</accession>
<reference evidence="2 3" key="1">
    <citation type="submission" date="2018-02" db="EMBL/GenBank/DDBJ databases">
        <title>Genomic analysis of the strain RR4-38 isolated from a seawater recirculating aquaculture system.</title>
        <authorList>
            <person name="Kim Y.-S."/>
            <person name="Jang Y.H."/>
            <person name="Kim K.-H."/>
        </authorList>
    </citation>
    <scope>NUCLEOTIDE SEQUENCE [LARGE SCALE GENOMIC DNA]</scope>
    <source>
        <strain evidence="2 3">RR4-38</strain>
    </source>
</reference>
<dbReference type="AlphaFoldDB" id="A0A2S0I098"/>
<dbReference type="InterPro" id="IPR046230">
    <property type="entry name" value="DUF6263"/>
</dbReference>
<dbReference type="OrthoDB" id="3034330at2"/>
<dbReference type="KEGG" id="aue:C5O00_14245"/>